<feature type="transmembrane region" description="Helical" evidence="7">
    <location>
        <begin position="443"/>
        <end position="462"/>
    </location>
</feature>
<evidence type="ECO:0000313" key="8">
    <source>
        <dbReference type="EMBL" id="GFH61832.1"/>
    </source>
</evidence>
<keyword evidence="4 7" id="KW-1133">Transmembrane helix</keyword>
<feature type="transmembrane region" description="Helical" evidence="7">
    <location>
        <begin position="170"/>
        <end position="192"/>
    </location>
</feature>
<dbReference type="InterPro" id="IPR005016">
    <property type="entry name" value="TDE1/TMS"/>
</dbReference>
<evidence type="ECO:0000256" key="7">
    <source>
        <dbReference type="SAM" id="Phobius"/>
    </source>
</evidence>
<reference evidence="8 9" key="1">
    <citation type="journal article" date="2021" name="Sci. Rep.">
        <title>The genome of the diatom Chaetoceros tenuissimus carries an ancient integrated fragment of an extant virus.</title>
        <authorList>
            <person name="Hongo Y."/>
            <person name="Kimura K."/>
            <person name="Takaki Y."/>
            <person name="Yoshida Y."/>
            <person name="Baba S."/>
            <person name="Kobayashi G."/>
            <person name="Nagasaki K."/>
            <person name="Hano T."/>
            <person name="Tomaru Y."/>
        </authorList>
    </citation>
    <scope>NUCLEOTIDE SEQUENCE [LARGE SCALE GENOMIC DNA]</scope>
    <source>
        <strain evidence="8 9">NIES-3715</strain>
    </source>
</reference>
<evidence type="ECO:0008006" key="10">
    <source>
        <dbReference type="Google" id="ProtNLM"/>
    </source>
</evidence>
<feature type="transmembrane region" description="Helical" evidence="7">
    <location>
        <begin position="310"/>
        <end position="330"/>
    </location>
</feature>
<name>A0AAD3HFB8_9STRA</name>
<evidence type="ECO:0000256" key="3">
    <source>
        <dbReference type="ARBA" id="ARBA00022692"/>
    </source>
</evidence>
<protein>
    <recommendedName>
        <fullName evidence="10">Serine incorporator</fullName>
    </recommendedName>
</protein>
<dbReference type="Pfam" id="PF03348">
    <property type="entry name" value="Serinc"/>
    <property type="match status" value="1"/>
</dbReference>
<feature type="compositionally biased region" description="Acidic residues" evidence="6">
    <location>
        <begin position="344"/>
        <end position="357"/>
    </location>
</feature>
<feature type="transmembrane region" description="Helical" evidence="7">
    <location>
        <begin position="145"/>
        <end position="164"/>
    </location>
</feature>
<sequence>MGQIVACLGAGLGWCCCTATTSLITSCCGNDKASSIPPSVHSGRKRSVLLLVLSIGFSFLYQYWLGPALKESMISSVNPVYSYLAEAWSGGCLQYSSEGEDIYAACTGNSGVYRVAGFTLLFYILAAMAVFCKPTANREAWPAKYILWLIGIIGMVFIPNHPLFDPILLWIFRIGAVLFMIFNQLIILDLAYNLNENWVEKADKAELDDGEGAGKKWLGALLLSCAVMIIGSLVAIIFMFVYFTGCDSNNSFITITLIAGIGLTLIQLFASEEGSLFTSSCIFAYSTYLCYSAVSKNPSEQCNPVLGEESIGGILLGLLVTFISVMWTSYSHTAHRTVNEESDAIAEEAAETNDEEENKNSKKKPITGNVIEREDRKKKASENYGTMGDEEEENPKKTFASSWKLNIILAFITCWFAMALTSWGSVARGGTMANPQAGKVGMWMIMSSHFLQNLFYLWTLVAPKLFPDRDFS</sequence>
<keyword evidence="3 7" id="KW-0812">Transmembrane</keyword>
<comment type="caution">
    <text evidence="8">The sequence shown here is derived from an EMBL/GenBank/DDBJ whole genome shotgun (WGS) entry which is preliminary data.</text>
</comment>
<feature type="transmembrane region" description="Helical" evidence="7">
    <location>
        <begin position="276"/>
        <end position="294"/>
    </location>
</feature>
<evidence type="ECO:0000256" key="2">
    <source>
        <dbReference type="ARBA" id="ARBA00006665"/>
    </source>
</evidence>
<dbReference type="GO" id="GO:0016020">
    <property type="term" value="C:membrane"/>
    <property type="evidence" value="ECO:0007669"/>
    <property type="project" value="UniProtKB-SubCell"/>
</dbReference>
<dbReference type="AlphaFoldDB" id="A0AAD3HFB8"/>
<dbReference type="PANTHER" id="PTHR10383">
    <property type="entry name" value="SERINE INCORPORATOR"/>
    <property type="match status" value="1"/>
</dbReference>
<proteinExistence type="inferred from homology"/>
<evidence type="ECO:0000256" key="1">
    <source>
        <dbReference type="ARBA" id="ARBA00004141"/>
    </source>
</evidence>
<feature type="transmembrane region" description="Helical" evidence="7">
    <location>
        <begin position="251"/>
        <end position="269"/>
    </location>
</feature>
<evidence type="ECO:0000256" key="4">
    <source>
        <dbReference type="ARBA" id="ARBA00022989"/>
    </source>
</evidence>
<feature type="region of interest" description="Disordered" evidence="6">
    <location>
        <begin position="344"/>
        <end position="395"/>
    </location>
</feature>
<organism evidence="8 9">
    <name type="scientific">Chaetoceros tenuissimus</name>
    <dbReference type="NCBI Taxonomy" id="426638"/>
    <lineage>
        <taxon>Eukaryota</taxon>
        <taxon>Sar</taxon>
        <taxon>Stramenopiles</taxon>
        <taxon>Ochrophyta</taxon>
        <taxon>Bacillariophyta</taxon>
        <taxon>Coscinodiscophyceae</taxon>
        <taxon>Chaetocerotophycidae</taxon>
        <taxon>Chaetocerotales</taxon>
        <taxon>Chaetocerotaceae</taxon>
        <taxon>Chaetoceros</taxon>
    </lineage>
</organism>
<dbReference type="EMBL" id="BLLK01000075">
    <property type="protein sequence ID" value="GFH61832.1"/>
    <property type="molecule type" value="Genomic_DNA"/>
</dbReference>
<feature type="transmembrane region" description="Helical" evidence="7">
    <location>
        <begin position="112"/>
        <end position="133"/>
    </location>
</feature>
<keyword evidence="5 7" id="KW-0472">Membrane</keyword>
<dbReference type="PANTHER" id="PTHR10383:SF9">
    <property type="entry name" value="SERINE INCORPORATOR, ISOFORM F"/>
    <property type="match status" value="1"/>
</dbReference>
<evidence type="ECO:0000313" key="9">
    <source>
        <dbReference type="Proteomes" id="UP001054902"/>
    </source>
</evidence>
<feature type="transmembrane region" description="Helical" evidence="7">
    <location>
        <begin position="48"/>
        <end position="65"/>
    </location>
</feature>
<gene>
    <name evidence="8" type="ORF">CTEN210_18308</name>
</gene>
<feature type="transmembrane region" description="Helical" evidence="7">
    <location>
        <begin position="220"/>
        <end position="245"/>
    </location>
</feature>
<comment type="similarity">
    <text evidence="2">Belongs to the TDE1 family.</text>
</comment>
<keyword evidence="9" id="KW-1185">Reference proteome</keyword>
<feature type="compositionally biased region" description="Basic and acidic residues" evidence="6">
    <location>
        <begin position="371"/>
        <end position="381"/>
    </location>
</feature>
<evidence type="ECO:0000256" key="6">
    <source>
        <dbReference type="SAM" id="MobiDB-lite"/>
    </source>
</evidence>
<comment type="subcellular location">
    <subcellularLocation>
        <location evidence="1">Membrane</location>
        <topology evidence="1">Multi-pass membrane protein</topology>
    </subcellularLocation>
</comment>
<dbReference type="Proteomes" id="UP001054902">
    <property type="component" value="Unassembled WGS sequence"/>
</dbReference>
<feature type="transmembrane region" description="Helical" evidence="7">
    <location>
        <begin position="405"/>
        <end position="423"/>
    </location>
</feature>
<evidence type="ECO:0000256" key="5">
    <source>
        <dbReference type="ARBA" id="ARBA00023136"/>
    </source>
</evidence>
<accession>A0AAD3HFB8</accession>